<dbReference type="EMBL" id="AMCI01004986">
    <property type="protein sequence ID" value="EJW97006.1"/>
    <property type="molecule type" value="Genomic_DNA"/>
</dbReference>
<name>J9FPX8_9ZZZZ</name>
<accession>J9FPX8</accession>
<sequence length="41" mass="4385">MYIPSYSPALHAPLQRVILGCVSKNVTLGTGCPLVLKEICV</sequence>
<proteinExistence type="predicted"/>
<comment type="caution">
    <text evidence="1">The sequence shown here is derived from an EMBL/GenBank/DDBJ whole genome shotgun (WGS) entry which is preliminary data.</text>
</comment>
<reference evidence="1" key="1">
    <citation type="journal article" date="2012" name="PLoS ONE">
        <title>Gene sets for utilization of primary and secondary nutrition supplies in the distal gut of endangered iberian lynx.</title>
        <authorList>
            <person name="Alcaide M."/>
            <person name="Messina E."/>
            <person name="Richter M."/>
            <person name="Bargiela R."/>
            <person name="Peplies J."/>
            <person name="Huws S.A."/>
            <person name="Newbold C.J."/>
            <person name="Golyshin P.N."/>
            <person name="Simon M.A."/>
            <person name="Lopez G."/>
            <person name="Yakimov M.M."/>
            <person name="Ferrer M."/>
        </authorList>
    </citation>
    <scope>NUCLEOTIDE SEQUENCE</scope>
</reference>
<dbReference type="AlphaFoldDB" id="J9FPX8"/>
<organism evidence="1">
    <name type="scientific">gut metagenome</name>
    <dbReference type="NCBI Taxonomy" id="749906"/>
    <lineage>
        <taxon>unclassified sequences</taxon>
        <taxon>metagenomes</taxon>
        <taxon>organismal metagenomes</taxon>
    </lineage>
</organism>
<gene>
    <name evidence="1" type="ORF">EVA_14887</name>
</gene>
<feature type="non-terminal residue" evidence="1">
    <location>
        <position position="41"/>
    </location>
</feature>
<evidence type="ECO:0000313" key="1">
    <source>
        <dbReference type="EMBL" id="EJW97006.1"/>
    </source>
</evidence>
<protein>
    <submittedName>
        <fullName evidence="1">Uncharacterized protein</fullName>
    </submittedName>
</protein>